<accession>A0A8C0ZPM0</accession>
<dbReference type="AlphaFoldDB" id="A0A8C0ZPM0"/>
<sequence length="73" mass="8281">MLAICDQDMSAYLAEQSQMHMNEFNTVSKLLEMSYVGKYSKESLGSLDHNGQCVEQKLFCKLEKLISLMGLDI</sequence>
<evidence type="ECO:0000313" key="1">
    <source>
        <dbReference type="Ensembl" id="ENSCCNP00000008854.1"/>
    </source>
</evidence>
<dbReference type="InterPro" id="IPR008936">
    <property type="entry name" value="Rho_GTPase_activation_prot"/>
</dbReference>
<proteinExistence type="predicted"/>
<protein>
    <submittedName>
        <fullName evidence="1">Uncharacterized protein</fullName>
    </submittedName>
</protein>
<dbReference type="Gene3D" id="1.10.506.10">
    <property type="entry name" value="GTPase Activation - p120gap, domain 1"/>
    <property type="match status" value="1"/>
</dbReference>
<organism evidence="1">
    <name type="scientific">Castor canadensis</name>
    <name type="common">American beaver</name>
    <dbReference type="NCBI Taxonomy" id="51338"/>
    <lineage>
        <taxon>Eukaryota</taxon>
        <taxon>Metazoa</taxon>
        <taxon>Chordata</taxon>
        <taxon>Craniata</taxon>
        <taxon>Vertebrata</taxon>
        <taxon>Euteleostomi</taxon>
        <taxon>Mammalia</taxon>
        <taxon>Eutheria</taxon>
        <taxon>Euarchontoglires</taxon>
        <taxon>Glires</taxon>
        <taxon>Rodentia</taxon>
        <taxon>Castorimorpha</taxon>
        <taxon>Castoridae</taxon>
        <taxon>Castor</taxon>
    </lineage>
</organism>
<reference evidence="1" key="1">
    <citation type="submission" date="2023-09" db="UniProtKB">
        <authorList>
            <consortium name="Ensembl"/>
        </authorList>
    </citation>
    <scope>IDENTIFICATION</scope>
</reference>
<dbReference type="Ensembl" id="ENSCCNT00000011663.1">
    <property type="protein sequence ID" value="ENSCCNP00000008854.1"/>
    <property type="gene ID" value="ENSCCNG00000009352.1"/>
</dbReference>
<name>A0A8C0ZPM0_CASCN</name>